<dbReference type="InterPro" id="IPR045336">
    <property type="entry name" value="MmgE_PrpD_N"/>
</dbReference>
<dbReference type="InterPro" id="IPR042183">
    <property type="entry name" value="MmgE/PrpD_sf_1"/>
</dbReference>
<dbReference type="SUPFAM" id="SSF103378">
    <property type="entry name" value="2-methylcitrate dehydratase PrpD"/>
    <property type="match status" value="1"/>
</dbReference>
<dbReference type="PANTHER" id="PTHR16943">
    <property type="entry name" value="2-METHYLCITRATE DEHYDRATASE-RELATED"/>
    <property type="match status" value="1"/>
</dbReference>
<reference evidence="4" key="1">
    <citation type="journal article" date="2019" name="Int. J. Syst. Evol. Microbiol.">
        <title>The Global Catalogue of Microorganisms (GCM) 10K type strain sequencing project: providing services to taxonomists for standard genome sequencing and annotation.</title>
        <authorList>
            <consortium name="The Broad Institute Genomics Platform"/>
            <consortium name="The Broad Institute Genome Sequencing Center for Infectious Disease"/>
            <person name="Wu L."/>
            <person name="Ma J."/>
        </authorList>
    </citation>
    <scope>NUCLEOTIDE SEQUENCE [LARGE SCALE GENOMIC DNA]</scope>
    <source>
        <strain evidence="4">KCTC 62102</strain>
    </source>
</reference>
<dbReference type="RefSeq" id="WP_197646260.1">
    <property type="nucleotide sequence ID" value="NZ_JAEACP010000017.1"/>
</dbReference>
<dbReference type="Gene3D" id="1.10.4100.10">
    <property type="entry name" value="2-methylcitrate dehydratase PrpD"/>
    <property type="match status" value="1"/>
</dbReference>
<dbReference type="InterPro" id="IPR036148">
    <property type="entry name" value="MmgE/PrpD_sf"/>
</dbReference>
<accession>A0ABV7E0S1</accession>
<keyword evidence="4" id="KW-1185">Reference proteome</keyword>
<evidence type="ECO:0000313" key="3">
    <source>
        <dbReference type="EMBL" id="MFC3088298.1"/>
    </source>
</evidence>
<dbReference type="EMBL" id="JBHRSM010000052">
    <property type="protein sequence ID" value="MFC3088298.1"/>
    <property type="molecule type" value="Genomic_DNA"/>
</dbReference>
<comment type="caution">
    <text evidence="3">The sequence shown here is derived from an EMBL/GenBank/DDBJ whole genome shotgun (WGS) entry which is preliminary data.</text>
</comment>
<name>A0ABV7E0S1_9RHOB</name>
<comment type="similarity">
    <text evidence="1">Belongs to the PrpD family.</text>
</comment>
<proteinExistence type="inferred from homology"/>
<dbReference type="InterPro" id="IPR005656">
    <property type="entry name" value="MmgE_PrpD"/>
</dbReference>
<protein>
    <submittedName>
        <fullName evidence="3">MmgE/PrpD family protein</fullName>
    </submittedName>
</protein>
<sequence length="180" mass="18087">MTTLEHVLDLAGLPASSIPAEARQTARFSLYDWMVCGLAGASEPLAVLLRKVIGAEGGHPVASTFGGPAMPARAAALVNGATSHALDYDDTHFAHVGHPSVGIYPAALAAAEAVDASVADLADAFLLGAEASVRIGMQLGAVHYNRGFHQTATAGAFGATVAAGRLCGLARALGKMLGAG</sequence>
<dbReference type="Proteomes" id="UP001595445">
    <property type="component" value="Unassembled WGS sequence"/>
</dbReference>
<evidence type="ECO:0000313" key="4">
    <source>
        <dbReference type="Proteomes" id="UP001595445"/>
    </source>
</evidence>
<dbReference type="PANTHER" id="PTHR16943:SF8">
    <property type="entry name" value="2-METHYLCITRATE DEHYDRATASE"/>
    <property type="match status" value="1"/>
</dbReference>
<evidence type="ECO:0000256" key="1">
    <source>
        <dbReference type="ARBA" id="ARBA00006174"/>
    </source>
</evidence>
<evidence type="ECO:0000259" key="2">
    <source>
        <dbReference type="Pfam" id="PF03972"/>
    </source>
</evidence>
<organism evidence="3 4">
    <name type="scientific">Tabrizicola soli</name>
    <dbReference type="NCBI Taxonomy" id="2185115"/>
    <lineage>
        <taxon>Bacteria</taxon>
        <taxon>Pseudomonadati</taxon>
        <taxon>Pseudomonadota</taxon>
        <taxon>Alphaproteobacteria</taxon>
        <taxon>Rhodobacterales</taxon>
        <taxon>Paracoccaceae</taxon>
        <taxon>Tabrizicola</taxon>
    </lineage>
</organism>
<dbReference type="Pfam" id="PF03972">
    <property type="entry name" value="MmgE_PrpD_N"/>
    <property type="match status" value="1"/>
</dbReference>
<feature type="domain" description="MmgE/PrpD N-terminal" evidence="2">
    <location>
        <begin position="11"/>
        <end position="171"/>
    </location>
</feature>
<gene>
    <name evidence="3" type="ORF">ACFOD6_19845</name>
</gene>